<keyword evidence="2" id="KW-0812">Transmembrane</keyword>
<evidence type="ECO:0000259" key="9">
    <source>
        <dbReference type="PROSITE" id="PS51459"/>
    </source>
</evidence>
<evidence type="ECO:0000256" key="7">
    <source>
        <dbReference type="ARBA" id="ARBA00022989"/>
    </source>
</evidence>
<evidence type="ECO:0000256" key="2">
    <source>
        <dbReference type="ARBA" id="ARBA00022692"/>
    </source>
</evidence>
<evidence type="ECO:0000256" key="5">
    <source>
        <dbReference type="ARBA" id="ARBA00022803"/>
    </source>
</evidence>
<protein>
    <submittedName>
        <fullName evidence="10">Fic family protein</fullName>
    </submittedName>
</protein>
<evidence type="ECO:0000256" key="4">
    <source>
        <dbReference type="ARBA" id="ARBA00022741"/>
    </source>
</evidence>
<proteinExistence type="predicted"/>
<dbReference type="SUPFAM" id="SSF140931">
    <property type="entry name" value="Fic-like"/>
    <property type="match status" value="1"/>
</dbReference>
<keyword evidence="7" id="KW-1133">Transmembrane helix</keyword>
<keyword evidence="3" id="KW-0677">Repeat</keyword>
<comment type="caution">
    <text evidence="10">The sequence shown here is derived from an EMBL/GenBank/DDBJ whole genome shotgun (WGS) entry which is preliminary data.</text>
</comment>
<gene>
    <name evidence="10" type="ORF">ACFO5S_14260</name>
</gene>
<reference evidence="11" key="1">
    <citation type="journal article" date="2019" name="Int. J. Syst. Evol. Microbiol.">
        <title>The Global Catalogue of Microorganisms (GCM) 10K type strain sequencing project: providing services to taxonomists for standard genome sequencing and annotation.</title>
        <authorList>
            <consortium name="The Broad Institute Genomics Platform"/>
            <consortium name="The Broad Institute Genome Sequencing Center for Infectious Disease"/>
            <person name="Wu L."/>
            <person name="Ma J."/>
        </authorList>
    </citation>
    <scope>NUCLEOTIDE SEQUENCE [LARGE SCALE GENOMIC DNA]</scope>
    <source>
        <strain evidence="11">WYCCWR 13023</strain>
    </source>
</reference>
<dbReference type="EMBL" id="JBHSGV010000005">
    <property type="protein sequence ID" value="MFC4748615.1"/>
    <property type="molecule type" value="Genomic_DNA"/>
</dbReference>
<organism evidence="10 11">
    <name type="scientific">Flavobacterium branchiicola</name>
    <dbReference type="NCBI Taxonomy" id="1114875"/>
    <lineage>
        <taxon>Bacteria</taxon>
        <taxon>Pseudomonadati</taxon>
        <taxon>Bacteroidota</taxon>
        <taxon>Flavobacteriia</taxon>
        <taxon>Flavobacteriales</taxon>
        <taxon>Flavobacteriaceae</taxon>
        <taxon>Flavobacterium</taxon>
    </lineage>
</organism>
<evidence type="ECO:0000313" key="11">
    <source>
        <dbReference type="Proteomes" id="UP001595935"/>
    </source>
</evidence>
<dbReference type="Pfam" id="PF02661">
    <property type="entry name" value="Fic"/>
    <property type="match status" value="1"/>
</dbReference>
<dbReference type="RefSeq" id="WP_213258589.1">
    <property type="nucleotide sequence ID" value="NZ_JAGYWA010000005.1"/>
</dbReference>
<dbReference type="Gene3D" id="1.10.3290.10">
    <property type="entry name" value="Fido-like domain"/>
    <property type="match status" value="1"/>
</dbReference>
<feature type="domain" description="Fido" evidence="9">
    <location>
        <begin position="48"/>
        <end position="193"/>
    </location>
</feature>
<dbReference type="PANTHER" id="PTHR13504:SF34">
    <property type="entry name" value="PROTEIN ADENYLYLTRANSFERASE FICD"/>
    <property type="match status" value="1"/>
</dbReference>
<keyword evidence="6" id="KW-0067">ATP-binding</keyword>
<dbReference type="InterPro" id="IPR040198">
    <property type="entry name" value="Fido_containing"/>
</dbReference>
<dbReference type="InterPro" id="IPR036597">
    <property type="entry name" value="Fido-like_dom_sf"/>
</dbReference>
<keyword evidence="11" id="KW-1185">Reference proteome</keyword>
<name>A0ABV9PI21_9FLAO</name>
<keyword evidence="8" id="KW-0472">Membrane</keyword>
<comment type="subcellular location">
    <subcellularLocation>
        <location evidence="1">Membrane</location>
        <topology evidence="1">Single-pass membrane protein</topology>
    </subcellularLocation>
</comment>
<evidence type="ECO:0000256" key="6">
    <source>
        <dbReference type="ARBA" id="ARBA00022840"/>
    </source>
</evidence>
<evidence type="ECO:0000313" key="10">
    <source>
        <dbReference type="EMBL" id="MFC4748615.1"/>
    </source>
</evidence>
<evidence type="ECO:0000256" key="1">
    <source>
        <dbReference type="ARBA" id="ARBA00004167"/>
    </source>
</evidence>
<accession>A0ABV9PI21</accession>
<keyword evidence="5" id="KW-0802">TPR repeat</keyword>
<sequence>MENQTNWTPFPDDNLLGLTDKNQINEIEAIGIAKAELYTFELEVDVEISTMLILEIHKIAFEQLYDWAGKWRKTEVSVGQLIPPKPTLVLQAMFQFLDNLNFKISISKTQNDHIECLVYAHYEFIRIHPFNNGNGRTGRILMNLIALKFGYQPLELYHREGESRKFYINAMKLADNGDYKLLNQLITEELISF</sequence>
<evidence type="ECO:0000256" key="8">
    <source>
        <dbReference type="ARBA" id="ARBA00023136"/>
    </source>
</evidence>
<dbReference type="PROSITE" id="PS51459">
    <property type="entry name" value="FIDO"/>
    <property type="match status" value="1"/>
</dbReference>
<dbReference type="Proteomes" id="UP001595935">
    <property type="component" value="Unassembled WGS sequence"/>
</dbReference>
<evidence type="ECO:0000256" key="3">
    <source>
        <dbReference type="ARBA" id="ARBA00022737"/>
    </source>
</evidence>
<keyword evidence="4" id="KW-0547">Nucleotide-binding</keyword>
<dbReference type="PANTHER" id="PTHR13504">
    <property type="entry name" value="FIDO DOMAIN-CONTAINING PROTEIN DDB_G0283145"/>
    <property type="match status" value="1"/>
</dbReference>
<dbReference type="InterPro" id="IPR003812">
    <property type="entry name" value="Fido"/>
</dbReference>